<comment type="caution">
    <text evidence="6">The sequence shown here is derived from an EMBL/GenBank/DDBJ whole genome shotgun (WGS) entry which is preliminary data.</text>
</comment>
<feature type="region of interest" description="Disordered" evidence="3">
    <location>
        <begin position="129"/>
        <end position="243"/>
    </location>
</feature>
<dbReference type="SUPFAM" id="SSF49503">
    <property type="entry name" value="Cupredoxins"/>
    <property type="match status" value="2"/>
</dbReference>
<reference evidence="6 7" key="1">
    <citation type="submission" date="2024-04" db="EMBL/GenBank/DDBJ databases">
        <title>Genome assembly C_amara_ONT_v2.</title>
        <authorList>
            <person name="Yant L."/>
            <person name="Moore C."/>
            <person name="Slenker M."/>
        </authorList>
    </citation>
    <scope>NUCLEOTIDE SEQUENCE [LARGE SCALE GENOMIC DNA]</scope>
    <source>
        <tissue evidence="6">Leaf</tissue>
    </source>
</reference>
<evidence type="ECO:0000256" key="1">
    <source>
        <dbReference type="ARBA" id="ARBA00023157"/>
    </source>
</evidence>
<dbReference type="PANTHER" id="PTHR33021:SF381">
    <property type="entry name" value="PHYTOCYANIN DOMAIN-CONTAINING PROTEIN"/>
    <property type="match status" value="1"/>
</dbReference>
<feature type="chain" id="PRO_5044805404" evidence="4">
    <location>
        <begin position="27"/>
        <end position="383"/>
    </location>
</feature>
<sequence length="383" mass="42589">MATKKIFFGLVLVVMTLTVLLGSCSAKTYKVGDYHGWTTNYDMYYSWARGKEFHVGDSLVFNYDPNVNDVTQVSGGLKYRFCDSSSPKAVYKTGQDVVNLTEPGYNFFITSNHSLCTSGQKLFVLVVQEPPSKSRSSPISPPPPSESPPPPSKSRPSLPPPSPPSKSRPILTPPPPSKSRPSLPPPSPPSKSRPILTPPPPSKSRPTLPPPPSKSRPTPPPPPPSKSRPIPPPPPPPSNKIVPVGKMYKVGDSRGWSVYNSYYYYRWSEPKEFYVGDNLFFQYNKDLNDVIEISDELEFRSCEPTSRVAEYKTGHDLIKLTKPGVHYFISLKTGLCQAGLKLKVTVRPLPQAAVTSPNVPTMRLSPIERLNRWLRSFRPPPRH</sequence>
<organism evidence="6 7">
    <name type="scientific">Cardamine amara subsp. amara</name>
    <dbReference type="NCBI Taxonomy" id="228776"/>
    <lineage>
        <taxon>Eukaryota</taxon>
        <taxon>Viridiplantae</taxon>
        <taxon>Streptophyta</taxon>
        <taxon>Embryophyta</taxon>
        <taxon>Tracheophyta</taxon>
        <taxon>Spermatophyta</taxon>
        <taxon>Magnoliopsida</taxon>
        <taxon>eudicotyledons</taxon>
        <taxon>Gunneridae</taxon>
        <taxon>Pentapetalae</taxon>
        <taxon>rosids</taxon>
        <taxon>malvids</taxon>
        <taxon>Brassicales</taxon>
        <taxon>Brassicaceae</taxon>
        <taxon>Cardamineae</taxon>
        <taxon>Cardamine</taxon>
    </lineage>
</organism>
<dbReference type="EMBL" id="JBANAX010000603">
    <property type="protein sequence ID" value="KAL1200932.1"/>
    <property type="molecule type" value="Genomic_DNA"/>
</dbReference>
<evidence type="ECO:0000313" key="7">
    <source>
        <dbReference type="Proteomes" id="UP001558713"/>
    </source>
</evidence>
<dbReference type="InterPro" id="IPR008972">
    <property type="entry name" value="Cupredoxin"/>
</dbReference>
<dbReference type="PANTHER" id="PTHR33021">
    <property type="entry name" value="BLUE COPPER PROTEIN"/>
    <property type="match status" value="1"/>
</dbReference>
<evidence type="ECO:0000259" key="5">
    <source>
        <dbReference type="PROSITE" id="PS51485"/>
    </source>
</evidence>
<feature type="domain" description="Phytocyanin" evidence="5">
    <location>
        <begin position="246"/>
        <end position="348"/>
    </location>
</feature>
<evidence type="ECO:0000313" key="6">
    <source>
        <dbReference type="EMBL" id="KAL1200932.1"/>
    </source>
</evidence>
<feature type="domain" description="Phytocyanin" evidence="5">
    <location>
        <begin position="27"/>
        <end position="128"/>
    </location>
</feature>
<keyword evidence="7" id="KW-1185">Reference proteome</keyword>
<dbReference type="Proteomes" id="UP001558713">
    <property type="component" value="Unassembled WGS sequence"/>
</dbReference>
<dbReference type="InterPro" id="IPR041845">
    <property type="entry name" value="Mavicyanin"/>
</dbReference>
<keyword evidence="4" id="KW-0732">Signal</keyword>
<name>A0ABD1A268_CARAN</name>
<keyword evidence="2" id="KW-0325">Glycoprotein</keyword>
<dbReference type="InterPro" id="IPR003245">
    <property type="entry name" value="Phytocyanin_dom"/>
</dbReference>
<dbReference type="PROSITE" id="PS51257">
    <property type="entry name" value="PROKAR_LIPOPROTEIN"/>
    <property type="match status" value="1"/>
</dbReference>
<protein>
    <submittedName>
        <fullName evidence="6">Mavicyanin</fullName>
    </submittedName>
</protein>
<feature type="compositionally biased region" description="Pro residues" evidence="3">
    <location>
        <begin position="139"/>
        <end position="238"/>
    </location>
</feature>
<evidence type="ECO:0000256" key="4">
    <source>
        <dbReference type="SAM" id="SignalP"/>
    </source>
</evidence>
<dbReference type="AlphaFoldDB" id="A0ABD1A268"/>
<keyword evidence="1" id="KW-1015">Disulfide bond</keyword>
<dbReference type="PROSITE" id="PS51485">
    <property type="entry name" value="PHYTOCYANIN"/>
    <property type="match status" value="2"/>
</dbReference>
<feature type="signal peptide" evidence="4">
    <location>
        <begin position="1"/>
        <end position="26"/>
    </location>
</feature>
<dbReference type="CDD" id="cd11014">
    <property type="entry name" value="Mavicyanin"/>
    <property type="match status" value="1"/>
</dbReference>
<dbReference type="Gene3D" id="2.60.40.420">
    <property type="entry name" value="Cupredoxins - blue copper proteins"/>
    <property type="match status" value="2"/>
</dbReference>
<accession>A0ABD1A268</accession>
<proteinExistence type="predicted"/>
<evidence type="ECO:0000256" key="3">
    <source>
        <dbReference type="SAM" id="MobiDB-lite"/>
    </source>
</evidence>
<evidence type="ECO:0000256" key="2">
    <source>
        <dbReference type="ARBA" id="ARBA00023180"/>
    </source>
</evidence>
<gene>
    <name evidence="6" type="ORF">V5N11_000775</name>
</gene>
<dbReference type="InterPro" id="IPR039391">
    <property type="entry name" value="Phytocyanin-like"/>
</dbReference>
<dbReference type="Pfam" id="PF02298">
    <property type="entry name" value="Cu_bind_like"/>
    <property type="match status" value="2"/>
</dbReference>
<dbReference type="FunFam" id="2.60.40.420:FF:000034">
    <property type="entry name" value="Cupredoxin superfamily protein"/>
    <property type="match status" value="2"/>
</dbReference>